<reference evidence="7 8" key="1">
    <citation type="submission" date="2020-01" db="EMBL/GenBank/DDBJ databases">
        <authorList>
            <person name="Deng T."/>
        </authorList>
    </citation>
    <scope>NUCLEOTIDE SEQUENCE [LARGE SCALE GENOMIC DNA]</scope>
    <source>
        <strain evidence="7 8">5221</strain>
    </source>
</reference>
<dbReference type="Gene3D" id="1.10.357.10">
    <property type="entry name" value="Tetracycline Repressor, domain 2"/>
    <property type="match status" value="1"/>
</dbReference>
<dbReference type="InterPro" id="IPR049513">
    <property type="entry name" value="TetR_C_40"/>
</dbReference>
<keyword evidence="2 4" id="KW-0238">DNA-binding</keyword>
<evidence type="ECO:0000256" key="2">
    <source>
        <dbReference type="ARBA" id="ARBA00023125"/>
    </source>
</evidence>
<keyword evidence="3" id="KW-0804">Transcription</keyword>
<accession>A0A6N9HA72</accession>
<gene>
    <name evidence="7" type="ORF">GSY69_12025</name>
</gene>
<sequence>MADGADRTGGEATGDRRARKRRQTRRRLLDAARTRLAEVGLDALAVADITARADVGTGTFYNYFTGLDDTVAALIEEEVEALGRRIDALTATMADPAEVIAVSLRHLMSTAASDPVWGGFIVRLGIAHPSLVAALGPRASRDMQRGIDEGRFDIPNLPMAEEVAFGSVLSAIHAHQRSPVPDRDPTVDLAAYNLRLLGLTPAEAAEVCARPLPALPAAPERAV</sequence>
<evidence type="ECO:0000256" key="5">
    <source>
        <dbReference type="SAM" id="MobiDB-lite"/>
    </source>
</evidence>
<keyword evidence="1" id="KW-0805">Transcription regulation</keyword>
<evidence type="ECO:0000313" key="7">
    <source>
        <dbReference type="EMBL" id="MYM20666.1"/>
    </source>
</evidence>
<dbReference type="InterPro" id="IPR050109">
    <property type="entry name" value="HTH-type_TetR-like_transc_reg"/>
</dbReference>
<dbReference type="PROSITE" id="PS50977">
    <property type="entry name" value="HTH_TETR_2"/>
    <property type="match status" value="1"/>
</dbReference>
<dbReference type="GO" id="GO:0003700">
    <property type="term" value="F:DNA-binding transcription factor activity"/>
    <property type="evidence" value="ECO:0007669"/>
    <property type="project" value="TreeGrafter"/>
</dbReference>
<organism evidence="7 8">
    <name type="scientific">Brevibacterium rongguiense</name>
    <dbReference type="NCBI Taxonomy" id="2695267"/>
    <lineage>
        <taxon>Bacteria</taxon>
        <taxon>Bacillati</taxon>
        <taxon>Actinomycetota</taxon>
        <taxon>Actinomycetes</taxon>
        <taxon>Micrococcales</taxon>
        <taxon>Brevibacteriaceae</taxon>
        <taxon>Brevibacterium</taxon>
    </lineage>
</organism>
<proteinExistence type="predicted"/>
<dbReference type="PANTHER" id="PTHR30055">
    <property type="entry name" value="HTH-TYPE TRANSCRIPTIONAL REGULATOR RUTR"/>
    <property type="match status" value="1"/>
</dbReference>
<dbReference type="Pfam" id="PF00440">
    <property type="entry name" value="TetR_N"/>
    <property type="match status" value="1"/>
</dbReference>
<feature type="compositionally biased region" description="Basic and acidic residues" evidence="5">
    <location>
        <begin position="1"/>
        <end position="16"/>
    </location>
</feature>
<evidence type="ECO:0000259" key="6">
    <source>
        <dbReference type="PROSITE" id="PS50977"/>
    </source>
</evidence>
<evidence type="ECO:0000256" key="1">
    <source>
        <dbReference type="ARBA" id="ARBA00023015"/>
    </source>
</evidence>
<evidence type="ECO:0000313" key="8">
    <source>
        <dbReference type="Proteomes" id="UP000469215"/>
    </source>
</evidence>
<feature type="domain" description="HTH tetR-type" evidence="6">
    <location>
        <begin position="22"/>
        <end position="82"/>
    </location>
</feature>
<name>A0A6N9HA72_9MICO</name>
<dbReference type="EMBL" id="WWEQ01000067">
    <property type="protein sequence ID" value="MYM20666.1"/>
    <property type="molecule type" value="Genomic_DNA"/>
</dbReference>
<comment type="caution">
    <text evidence="7">The sequence shown here is derived from an EMBL/GenBank/DDBJ whole genome shotgun (WGS) entry which is preliminary data.</text>
</comment>
<dbReference type="AlphaFoldDB" id="A0A6N9HA72"/>
<keyword evidence="8" id="KW-1185">Reference proteome</keyword>
<feature type="DNA-binding region" description="H-T-H motif" evidence="4">
    <location>
        <begin position="45"/>
        <end position="64"/>
    </location>
</feature>
<dbReference type="PANTHER" id="PTHR30055:SF234">
    <property type="entry name" value="HTH-TYPE TRANSCRIPTIONAL REGULATOR BETI"/>
    <property type="match status" value="1"/>
</dbReference>
<evidence type="ECO:0000256" key="4">
    <source>
        <dbReference type="PROSITE-ProRule" id="PRU00335"/>
    </source>
</evidence>
<dbReference type="InterPro" id="IPR001647">
    <property type="entry name" value="HTH_TetR"/>
</dbReference>
<protein>
    <submittedName>
        <fullName evidence="7">TetR family transcriptional regulator</fullName>
    </submittedName>
</protein>
<dbReference type="RefSeq" id="WP_160954080.1">
    <property type="nucleotide sequence ID" value="NZ_WWEQ01000067.1"/>
</dbReference>
<dbReference type="InterPro" id="IPR009057">
    <property type="entry name" value="Homeodomain-like_sf"/>
</dbReference>
<dbReference type="GO" id="GO:0000976">
    <property type="term" value="F:transcription cis-regulatory region binding"/>
    <property type="evidence" value="ECO:0007669"/>
    <property type="project" value="TreeGrafter"/>
</dbReference>
<dbReference type="Pfam" id="PF21306">
    <property type="entry name" value="TetR_C_40"/>
    <property type="match status" value="1"/>
</dbReference>
<evidence type="ECO:0000256" key="3">
    <source>
        <dbReference type="ARBA" id="ARBA00023163"/>
    </source>
</evidence>
<dbReference type="Proteomes" id="UP000469215">
    <property type="component" value="Unassembled WGS sequence"/>
</dbReference>
<dbReference type="SUPFAM" id="SSF46689">
    <property type="entry name" value="Homeodomain-like"/>
    <property type="match status" value="1"/>
</dbReference>
<feature type="region of interest" description="Disordered" evidence="5">
    <location>
        <begin position="1"/>
        <end position="24"/>
    </location>
</feature>